<evidence type="ECO:0000313" key="3">
    <source>
        <dbReference type="Proteomes" id="UP001166004"/>
    </source>
</evidence>
<organism evidence="2 3">
    <name type="scientific">Pelagibacter ubique</name>
    <dbReference type="NCBI Taxonomy" id="198252"/>
    <lineage>
        <taxon>Bacteria</taxon>
        <taxon>Pseudomonadati</taxon>
        <taxon>Pseudomonadota</taxon>
        <taxon>Alphaproteobacteria</taxon>
        <taxon>Candidatus Pelagibacterales</taxon>
        <taxon>Candidatus Pelagibacteraceae</taxon>
        <taxon>Candidatus Pelagibacter</taxon>
    </lineage>
</organism>
<keyword evidence="3" id="KW-1185">Reference proteome</keyword>
<dbReference type="SUPFAM" id="SSF51391">
    <property type="entry name" value="Thiamin phosphate synthase"/>
    <property type="match status" value="1"/>
</dbReference>
<dbReference type="Gene3D" id="3.20.20.70">
    <property type="entry name" value="Aldolase class I"/>
    <property type="match status" value="1"/>
</dbReference>
<dbReference type="Proteomes" id="UP001166004">
    <property type="component" value="Unassembled WGS sequence"/>
</dbReference>
<proteinExistence type="predicted"/>
<reference evidence="2 3" key="1">
    <citation type="submission" date="2019-07" db="EMBL/GenBank/DDBJ databases">
        <title>SAR11 Genome Evolution.</title>
        <authorList>
            <person name="Giovannoni S."/>
        </authorList>
    </citation>
    <scope>NUCLEOTIDE SEQUENCE [LARGE SCALE GENOMIC DNA]</scope>
    <source>
        <strain evidence="2 3">HTCC9565</strain>
    </source>
</reference>
<dbReference type="RefSeq" id="WP_169035777.1">
    <property type="nucleotide sequence ID" value="NZ_LANA01000001.1"/>
</dbReference>
<feature type="domain" description="Thiamine phosphate synthase/TenI" evidence="1">
    <location>
        <begin position="29"/>
        <end position="175"/>
    </location>
</feature>
<dbReference type="Pfam" id="PF02581">
    <property type="entry name" value="TMP-TENI"/>
    <property type="match status" value="1"/>
</dbReference>
<evidence type="ECO:0000313" key="2">
    <source>
        <dbReference type="EMBL" id="NMN67275.1"/>
    </source>
</evidence>
<dbReference type="InterPro" id="IPR013785">
    <property type="entry name" value="Aldolase_TIM"/>
</dbReference>
<gene>
    <name evidence="2" type="ORF">VP91_00004170</name>
</gene>
<protein>
    <submittedName>
        <fullName evidence="2">Thiamine-phosphate pyrophosphorylase</fullName>
    </submittedName>
</protein>
<comment type="caution">
    <text evidence="2">The sequence shown here is derived from an EMBL/GenBank/DDBJ whole genome shotgun (WGS) entry which is preliminary data.</text>
</comment>
<dbReference type="EMBL" id="LANA01000001">
    <property type="protein sequence ID" value="NMN67275.1"/>
    <property type="molecule type" value="Genomic_DNA"/>
</dbReference>
<dbReference type="InterPro" id="IPR022998">
    <property type="entry name" value="ThiamineP_synth_TenI"/>
</dbReference>
<accession>A0ABX1T3L0</accession>
<sequence>MHKHLPKIYYFINKFDLKELQTINKSVSIIYRNYEKSVDEKTINLIKKYCKKNKQKIFISNNFKIAIKLKLDGLYIPSFNRVLNTHNYSKPLNFHIIGSAHNEMEIRIKENQGCELVFLSPIFKIKKQKTFLNIIKFNKISLYKKVPLIALGGINNENLKKINILRCVGFAGISWIKKNGLNKFRPLLKV</sequence>
<dbReference type="InterPro" id="IPR036206">
    <property type="entry name" value="ThiamineP_synth_sf"/>
</dbReference>
<name>A0ABX1T3L0_PELUQ</name>
<evidence type="ECO:0000259" key="1">
    <source>
        <dbReference type="Pfam" id="PF02581"/>
    </source>
</evidence>